<evidence type="ECO:0000313" key="1">
    <source>
        <dbReference type="EMBL" id="MPC46322.1"/>
    </source>
</evidence>
<reference evidence="1 2" key="1">
    <citation type="submission" date="2019-05" db="EMBL/GenBank/DDBJ databases">
        <title>Another draft genome of Portunus trituberculatus and its Hox gene families provides insights of decapod evolution.</title>
        <authorList>
            <person name="Jeong J.-H."/>
            <person name="Song I."/>
            <person name="Kim S."/>
            <person name="Choi T."/>
            <person name="Kim D."/>
            <person name="Ryu S."/>
            <person name="Kim W."/>
        </authorList>
    </citation>
    <scope>NUCLEOTIDE SEQUENCE [LARGE SCALE GENOMIC DNA]</scope>
    <source>
        <tissue evidence="1">Muscle</tissue>
    </source>
</reference>
<dbReference type="EMBL" id="VSRR010007149">
    <property type="protein sequence ID" value="MPC46322.1"/>
    <property type="molecule type" value="Genomic_DNA"/>
</dbReference>
<evidence type="ECO:0000313" key="2">
    <source>
        <dbReference type="Proteomes" id="UP000324222"/>
    </source>
</evidence>
<dbReference type="Proteomes" id="UP000324222">
    <property type="component" value="Unassembled WGS sequence"/>
</dbReference>
<gene>
    <name evidence="1" type="ORF">E2C01_040040</name>
</gene>
<protein>
    <submittedName>
        <fullName evidence="1">Uncharacterized protein</fullName>
    </submittedName>
</protein>
<sequence length="177" mass="18757">MLAAPPLRREAGSGAGSPRRWVVVKWLAGDTGARGQGDSSKSHLASVAATLVCFPLNSLRNGEDWLGDQETTEVNYTRLSSTSRRKHGSPVAVAVSGRFCRHCGHQVPRVAEAAISRQCLLADPTVTASCLASPPGKFSIPCRVMSAWQGSLPFPENSHGCGRDPSVTTARMCETLG</sequence>
<comment type="caution">
    <text evidence="1">The sequence shown here is derived from an EMBL/GenBank/DDBJ whole genome shotgun (WGS) entry which is preliminary data.</text>
</comment>
<accession>A0A5B7FIL2</accession>
<keyword evidence="2" id="KW-1185">Reference proteome</keyword>
<name>A0A5B7FIL2_PORTR</name>
<organism evidence="1 2">
    <name type="scientific">Portunus trituberculatus</name>
    <name type="common">Swimming crab</name>
    <name type="synonym">Neptunus trituberculatus</name>
    <dbReference type="NCBI Taxonomy" id="210409"/>
    <lineage>
        <taxon>Eukaryota</taxon>
        <taxon>Metazoa</taxon>
        <taxon>Ecdysozoa</taxon>
        <taxon>Arthropoda</taxon>
        <taxon>Crustacea</taxon>
        <taxon>Multicrustacea</taxon>
        <taxon>Malacostraca</taxon>
        <taxon>Eumalacostraca</taxon>
        <taxon>Eucarida</taxon>
        <taxon>Decapoda</taxon>
        <taxon>Pleocyemata</taxon>
        <taxon>Brachyura</taxon>
        <taxon>Eubrachyura</taxon>
        <taxon>Portunoidea</taxon>
        <taxon>Portunidae</taxon>
        <taxon>Portuninae</taxon>
        <taxon>Portunus</taxon>
    </lineage>
</organism>
<dbReference type="AlphaFoldDB" id="A0A5B7FIL2"/>
<proteinExistence type="predicted"/>